<organism evidence="2 3">
    <name type="scientific">Trachymyrmex septentrionalis</name>
    <dbReference type="NCBI Taxonomy" id="34720"/>
    <lineage>
        <taxon>Eukaryota</taxon>
        <taxon>Metazoa</taxon>
        <taxon>Ecdysozoa</taxon>
        <taxon>Arthropoda</taxon>
        <taxon>Hexapoda</taxon>
        <taxon>Insecta</taxon>
        <taxon>Pterygota</taxon>
        <taxon>Neoptera</taxon>
        <taxon>Endopterygota</taxon>
        <taxon>Hymenoptera</taxon>
        <taxon>Apocrita</taxon>
        <taxon>Aculeata</taxon>
        <taxon>Formicoidea</taxon>
        <taxon>Formicidae</taxon>
        <taxon>Myrmicinae</taxon>
        <taxon>Trachymyrmex</taxon>
    </lineage>
</organism>
<dbReference type="AlphaFoldDB" id="A0A195FZT9"/>
<sequence length="186" mass="21025">MHPADAEGETAASKDRGRLRRRRESSTKRKRSSRRCGGGAGGDENMERRRESRANFNANELLHWQIIRGSHLASRFFFEIVQSEEGTRRGRNPASHRHPSSQVLPNAPRRLLLPRDDPSHPFSLLPPPGPPQSPLGDPKTKPARAHRCSPTDRVTLTRPGILVCAPRALTIRELGRHWLRRSHDTL</sequence>
<feature type="compositionally biased region" description="Pro residues" evidence="1">
    <location>
        <begin position="124"/>
        <end position="133"/>
    </location>
</feature>
<name>A0A195FZT9_9HYME</name>
<proteinExistence type="predicted"/>
<feature type="region of interest" description="Disordered" evidence="1">
    <location>
        <begin position="86"/>
        <end position="150"/>
    </location>
</feature>
<gene>
    <name evidence="2" type="ORF">ALC56_00170</name>
</gene>
<keyword evidence="3" id="KW-1185">Reference proteome</keyword>
<evidence type="ECO:0000313" key="2">
    <source>
        <dbReference type="EMBL" id="KYN45324.1"/>
    </source>
</evidence>
<evidence type="ECO:0000313" key="3">
    <source>
        <dbReference type="Proteomes" id="UP000078541"/>
    </source>
</evidence>
<dbReference type="Proteomes" id="UP000078541">
    <property type="component" value="Unassembled WGS sequence"/>
</dbReference>
<evidence type="ECO:0000256" key="1">
    <source>
        <dbReference type="SAM" id="MobiDB-lite"/>
    </source>
</evidence>
<feature type="compositionally biased region" description="Basic residues" evidence="1">
    <location>
        <begin position="89"/>
        <end position="99"/>
    </location>
</feature>
<feature type="compositionally biased region" description="Basic residues" evidence="1">
    <location>
        <begin position="17"/>
        <end position="34"/>
    </location>
</feature>
<feature type="region of interest" description="Disordered" evidence="1">
    <location>
        <begin position="1"/>
        <end position="49"/>
    </location>
</feature>
<dbReference type="EMBL" id="KQ981169">
    <property type="protein sequence ID" value="KYN45324.1"/>
    <property type="molecule type" value="Genomic_DNA"/>
</dbReference>
<accession>A0A195FZT9</accession>
<reference evidence="2 3" key="1">
    <citation type="submission" date="2016-03" db="EMBL/GenBank/DDBJ databases">
        <title>Trachymyrmex septentrionalis WGS genome.</title>
        <authorList>
            <person name="Nygaard S."/>
            <person name="Hu H."/>
            <person name="Boomsma J."/>
            <person name="Zhang G."/>
        </authorList>
    </citation>
    <scope>NUCLEOTIDE SEQUENCE [LARGE SCALE GENOMIC DNA]</scope>
    <source>
        <strain evidence="2">Tsep2-gDNA-1</strain>
        <tissue evidence="2">Whole body</tissue>
    </source>
</reference>
<protein>
    <submittedName>
        <fullName evidence="2">Uncharacterized protein</fullName>
    </submittedName>
</protein>